<proteinExistence type="predicted"/>
<sequence>MEFVLYRVSQPGTSRRRRSLREVAMVTDDHGVLAWLFQTVHDRPGVPMLKRVDPYRDLEFTSAEMEQLIAELDQVAPSADEFKGGLETVRAVRALAQRCLEDPELVVRFVGD</sequence>
<dbReference type="RefSeq" id="WP_343936379.1">
    <property type="nucleotide sequence ID" value="NZ_BAAABU010000013.1"/>
</dbReference>
<organism evidence="1 2">
    <name type="scientific">Saccharothrix mutabilis subsp. mutabilis</name>
    <dbReference type="NCBI Taxonomy" id="66855"/>
    <lineage>
        <taxon>Bacteria</taxon>
        <taxon>Bacillati</taxon>
        <taxon>Actinomycetota</taxon>
        <taxon>Actinomycetes</taxon>
        <taxon>Pseudonocardiales</taxon>
        <taxon>Pseudonocardiaceae</taxon>
        <taxon>Saccharothrix</taxon>
    </lineage>
</organism>
<name>A0ABP3E091_9PSEU</name>
<keyword evidence="2" id="KW-1185">Reference proteome</keyword>
<reference evidence="2" key="1">
    <citation type="journal article" date="2019" name="Int. J. Syst. Evol. Microbiol.">
        <title>The Global Catalogue of Microorganisms (GCM) 10K type strain sequencing project: providing services to taxonomists for standard genome sequencing and annotation.</title>
        <authorList>
            <consortium name="The Broad Institute Genomics Platform"/>
            <consortium name="The Broad Institute Genome Sequencing Center for Infectious Disease"/>
            <person name="Wu L."/>
            <person name="Ma J."/>
        </authorList>
    </citation>
    <scope>NUCLEOTIDE SEQUENCE [LARGE SCALE GENOMIC DNA]</scope>
    <source>
        <strain evidence="2">JCM 3380</strain>
    </source>
</reference>
<evidence type="ECO:0000313" key="1">
    <source>
        <dbReference type="EMBL" id="GAA0245255.1"/>
    </source>
</evidence>
<dbReference type="Proteomes" id="UP001500416">
    <property type="component" value="Unassembled WGS sequence"/>
</dbReference>
<protein>
    <submittedName>
        <fullName evidence="1">Uncharacterized protein</fullName>
    </submittedName>
</protein>
<dbReference type="EMBL" id="BAAABU010000013">
    <property type="protein sequence ID" value="GAA0245255.1"/>
    <property type="molecule type" value="Genomic_DNA"/>
</dbReference>
<gene>
    <name evidence="1" type="ORF">GCM10010492_50770</name>
</gene>
<comment type="caution">
    <text evidence="1">The sequence shown here is derived from an EMBL/GenBank/DDBJ whole genome shotgun (WGS) entry which is preliminary data.</text>
</comment>
<accession>A0ABP3E091</accession>
<evidence type="ECO:0000313" key="2">
    <source>
        <dbReference type="Proteomes" id="UP001500416"/>
    </source>
</evidence>